<dbReference type="AlphaFoldDB" id="A0A4Z0HXY5"/>
<dbReference type="Gene3D" id="3.40.50.980">
    <property type="match status" value="1"/>
</dbReference>
<evidence type="ECO:0000313" key="4">
    <source>
        <dbReference type="Proteomes" id="UP000297792"/>
    </source>
</evidence>
<protein>
    <recommendedName>
        <fullName evidence="2">AMP-dependent synthetase/ligase domain-containing protein</fullName>
    </recommendedName>
</protein>
<evidence type="ECO:0000313" key="3">
    <source>
        <dbReference type="EMBL" id="TGB45318.1"/>
    </source>
</evidence>
<evidence type="ECO:0000259" key="2">
    <source>
        <dbReference type="Pfam" id="PF00501"/>
    </source>
</evidence>
<dbReference type="GO" id="GO:0016874">
    <property type="term" value="F:ligase activity"/>
    <property type="evidence" value="ECO:0007669"/>
    <property type="project" value="UniProtKB-KW"/>
</dbReference>
<reference evidence="3 4" key="1">
    <citation type="submission" date="2018-12" db="EMBL/GenBank/DDBJ databases">
        <title>Draft genome sequences of Mycolicibacterium peregrinum isolated from a pig with lymphadenitis and from soil on the same Japanese pig farm.</title>
        <authorList>
            <person name="Komatsu T."/>
            <person name="Ohya K."/>
            <person name="Sawai K."/>
            <person name="Odoi J.O."/>
            <person name="Otsu K."/>
            <person name="Ota A."/>
            <person name="Ito T."/>
            <person name="Kawai M."/>
            <person name="Maruyama F."/>
        </authorList>
    </citation>
    <scope>NUCLEOTIDE SEQUENCE [LARGE SCALE GENOMIC DNA]</scope>
    <source>
        <strain evidence="3 4">138</strain>
    </source>
</reference>
<comment type="caution">
    <text evidence="3">The sequence shown here is derived from an EMBL/GenBank/DDBJ whole genome shotgun (WGS) entry which is preliminary data.</text>
</comment>
<dbReference type="Pfam" id="PF00501">
    <property type="entry name" value="AMP-binding"/>
    <property type="match status" value="1"/>
</dbReference>
<dbReference type="SUPFAM" id="SSF56801">
    <property type="entry name" value="Acetyl-CoA synthetase-like"/>
    <property type="match status" value="1"/>
</dbReference>
<evidence type="ECO:0000256" key="1">
    <source>
        <dbReference type="ARBA" id="ARBA00022598"/>
    </source>
</evidence>
<dbReference type="PANTHER" id="PTHR45527">
    <property type="entry name" value="NONRIBOSOMAL PEPTIDE SYNTHETASE"/>
    <property type="match status" value="1"/>
</dbReference>
<dbReference type="GO" id="GO:0005737">
    <property type="term" value="C:cytoplasm"/>
    <property type="evidence" value="ECO:0007669"/>
    <property type="project" value="TreeGrafter"/>
</dbReference>
<keyword evidence="1" id="KW-0436">Ligase</keyword>
<dbReference type="GO" id="GO:0044550">
    <property type="term" value="P:secondary metabolite biosynthetic process"/>
    <property type="evidence" value="ECO:0007669"/>
    <property type="project" value="TreeGrafter"/>
</dbReference>
<dbReference type="GO" id="GO:0000036">
    <property type="term" value="F:acyl carrier activity"/>
    <property type="evidence" value="ECO:0007669"/>
    <property type="project" value="TreeGrafter"/>
</dbReference>
<proteinExistence type="predicted"/>
<gene>
    <name evidence="3" type="ORF">EJD98_07645</name>
</gene>
<name>A0A4Z0HXY5_MYCPR</name>
<dbReference type="GO" id="GO:0043041">
    <property type="term" value="P:amino acid activation for nonribosomal peptide biosynthetic process"/>
    <property type="evidence" value="ECO:0007669"/>
    <property type="project" value="TreeGrafter"/>
</dbReference>
<feature type="domain" description="AMP-dependent synthetase/ligase" evidence="2">
    <location>
        <begin position="59"/>
        <end position="152"/>
    </location>
</feature>
<dbReference type="InterPro" id="IPR000873">
    <property type="entry name" value="AMP-dep_synth/lig_dom"/>
</dbReference>
<accession>A0A4Z0HXY5</accession>
<dbReference type="Gene3D" id="3.40.50.12780">
    <property type="entry name" value="N-terminal domain of ligase-like"/>
    <property type="match status" value="1"/>
</dbReference>
<dbReference type="Proteomes" id="UP000297792">
    <property type="component" value="Unassembled WGS sequence"/>
</dbReference>
<dbReference type="InterPro" id="IPR042099">
    <property type="entry name" value="ANL_N_sf"/>
</dbReference>
<dbReference type="EMBL" id="RWKA01000003">
    <property type="protein sequence ID" value="TGB45318.1"/>
    <property type="molecule type" value="Genomic_DNA"/>
</dbReference>
<keyword evidence="4" id="KW-1185">Reference proteome</keyword>
<dbReference type="PANTHER" id="PTHR45527:SF10">
    <property type="entry name" value="PYOCHELIN SYNTHASE PCHF"/>
    <property type="match status" value="1"/>
</dbReference>
<dbReference type="GO" id="GO:0031177">
    <property type="term" value="F:phosphopantetheine binding"/>
    <property type="evidence" value="ECO:0007669"/>
    <property type="project" value="TreeGrafter"/>
</dbReference>
<organism evidence="3 4">
    <name type="scientific">Mycolicibacterium peregrinum</name>
    <name type="common">Mycobacterium peregrinum</name>
    <dbReference type="NCBI Taxonomy" id="43304"/>
    <lineage>
        <taxon>Bacteria</taxon>
        <taxon>Bacillati</taxon>
        <taxon>Actinomycetota</taxon>
        <taxon>Actinomycetes</taxon>
        <taxon>Mycobacteriales</taxon>
        <taxon>Mycobacteriaceae</taxon>
        <taxon>Mycolicibacterium</taxon>
    </lineage>
</organism>
<sequence>MWPPSWHAHPQNQRSATKVRVTSVRAGFAYRQEVVVDAVSRTTTQTMHAVAGEPLHQGFFTHAQGAPDDIAVVGPTTRWTYGQLREQALAVSGALAVAGVRVGDRVAVVGPTGLDTVIASLGILAAGGVCVPIDTAAPAEPVLEHTGVRMALFTGDGPPNWLPALTVAEALRIGARASGVTPVRSAPGDPAFLGSVDESGYAVVTHAAAHDAVVELTARLGVHAEDRIGAFSSAGAAAPILMMLVALTAGAGIVVADDAPRRNPERGMNGFALAVRHRDAVAALDTAVPS</sequence>